<organism evidence="1 2">
    <name type="scientific">Chelativorans salis</name>
    <dbReference type="NCBI Taxonomy" id="2978478"/>
    <lineage>
        <taxon>Bacteria</taxon>
        <taxon>Pseudomonadati</taxon>
        <taxon>Pseudomonadota</taxon>
        <taxon>Alphaproteobacteria</taxon>
        <taxon>Hyphomicrobiales</taxon>
        <taxon>Phyllobacteriaceae</taxon>
        <taxon>Chelativorans</taxon>
    </lineage>
</organism>
<protein>
    <submittedName>
        <fullName evidence="1">Uncharacterized protein</fullName>
    </submittedName>
</protein>
<gene>
    <name evidence="1" type="ORF">N5A92_13265</name>
</gene>
<evidence type="ECO:0000313" key="2">
    <source>
        <dbReference type="Proteomes" id="UP001320831"/>
    </source>
</evidence>
<proteinExistence type="predicted"/>
<comment type="caution">
    <text evidence="1">The sequence shown here is derived from an EMBL/GenBank/DDBJ whole genome shotgun (WGS) entry which is preliminary data.</text>
</comment>
<reference evidence="1 2" key="1">
    <citation type="submission" date="2022-09" db="EMBL/GenBank/DDBJ databases">
        <title>Chelativorans salina sp. nov., a novel slightly halophilic bacterium isolated from a saline lake sediment enrichment.</title>
        <authorList>
            <person name="Gao L."/>
            <person name="Fang B.-Z."/>
            <person name="Li W.-J."/>
        </authorList>
    </citation>
    <scope>NUCLEOTIDE SEQUENCE [LARGE SCALE GENOMIC DNA]</scope>
    <source>
        <strain evidence="1 2">EGI FJ00035</strain>
    </source>
</reference>
<dbReference type="EMBL" id="JAOCZP010000003">
    <property type="protein sequence ID" value="MCT7376001.1"/>
    <property type="molecule type" value="Genomic_DNA"/>
</dbReference>
<name>A0ABT2LN65_9HYPH</name>
<sequence length="78" mass="8433">MALTREEVESILGPVDNALLAELATTGASDRELAEAHAWVMNDEALVNDFRPMPTGKVAELVEILHRQFGPGGEEDMG</sequence>
<dbReference type="RefSeq" id="WP_260903396.1">
    <property type="nucleotide sequence ID" value="NZ_JAOCZP010000003.1"/>
</dbReference>
<accession>A0ABT2LN65</accession>
<dbReference type="Proteomes" id="UP001320831">
    <property type="component" value="Unassembled WGS sequence"/>
</dbReference>
<evidence type="ECO:0000313" key="1">
    <source>
        <dbReference type="EMBL" id="MCT7376001.1"/>
    </source>
</evidence>
<keyword evidence="2" id="KW-1185">Reference proteome</keyword>